<dbReference type="Proteomes" id="UP000193804">
    <property type="component" value="Unassembled WGS sequence"/>
</dbReference>
<dbReference type="InterPro" id="IPR051820">
    <property type="entry name" value="FAD-binding_MO"/>
</dbReference>
<comment type="similarity">
    <text evidence="2">Belongs to the FAD-binding monooxygenase family.</text>
</comment>
<evidence type="ECO:0000256" key="8">
    <source>
        <dbReference type="SAM" id="Phobius"/>
    </source>
</evidence>
<dbReference type="InterPro" id="IPR036188">
    <property type="entry name" value="FAD/NAD-bd_sf"/>
</dbReference>
<dbReference type="PANTHER" id="PTHR43872">
    <property type="entry name" value="MONOOXYGENASE, PUTATIVE (AFU_ORTHOLOGUE AFUA_8G02570)-RELATED"/>
    <property type="match status" value="1"/>
</dbReference>
<dbReference type="GO" id="GO:0004497">
    <property type="term" value="F:monooxygenase activity"/>
    <property type="evidence" value="ECO:0007669"/>
    <property type="project" value="UniProtKB-KW"/>
</dbReference>
<dbReference type="SUPFAM" id="SSF51905">
    <property type="entry name" value="FAD/NAD(P)-binding domain"/>
    <property type="match status" value="1"/>
</dbReference>
<dbReference type="PANTHER" id="PTHR43872:SF1">
    <property type="entry name" value="MONOOXYGENASE, PUTATIVE (AFU_ORTHOLOGUE AFUA_8G02570)-RELATED"/>
    <property type="match status" value="1"/>
</dbReference>
<evidence type="ECO:0000256" key="3">
    <source>
        <dbReference type="ARBA" id="ARBA00022630"/>
    </source>
</evidence>
<dbReference type="RefSeq" id="WP_085515589.1">
    <property type="nucleotide sequence ID" value="NZ_FXAW01000001.1"/>
</dbReference>
<keyword evidence="4" id="KW-0274">FAD</keyword>
<dbReference type="AlphaFoldDB" id="A0A1X7IG77"/>
<comment type="cofactor">
    <cofactor evidence="1">
        <name>FAD</name>
        <dbReference type="ChEBI" id="CHEBI:57692"/>
    </cofactor>
</comment>
<evidence type="ECO:0000256" key="7">
    <source>
        <dbReference type="ARBA" id="ARBA00023033"/>
    </source>
</evidence>
<evidence type="ECO:0000256" key="2">
    <source>
        <dbReference type="ARBA" id="ARBA00010139"/>
    </source>
</evidence>
<evidence type="ECO:0000256" key="5">
    <source>
        <dbReference type="ARBA" id="ARBA00022857"/>
    </source>
</evidence>
<keyword evidence="8" id="KW-0812">Transmembrane</keyword>
<sequence>MEKKVYDVLIIGAGISGIGMGYWLNEKCPNKNYKILEARNKIGGTWSLFQYPGVRSDSDMFTFGYRFKPWNDPESISSGDKILKYLQSTTAEHNIDKNILFNHKMIHANWSDQNKAWELEVETSEGTSSYHCKFLSICTGYYDYKESYRPKFKQEEDFKGKIVVPQFWPEDLDYTGKKVAIVGSGATAVTLVPAMVAGGAEHVTMIQRSPTYIMNLPNRNQMFISLKKYISLKWAYKVTRWKNIGLQMFSYGLSRVFPKWMKSMLMKAAAKQLPEDYPVEKHFNPSYNPWDQRLCVVPDGDLFSVIKEGRASVATDHISHFTEEGISLNSGEMIEADLVVLATGLKVQLLGGSALSVNDQVAKVNQSMIYKGMMVSNIPNLIYAFGYTNASWTLKVDLTANYLCKLLKFMDKKGYEVVVPNEKNVASDESFLNLNSGYIERAKDVLPKQGKRRPWRVYQSYLMDMLATRFGRINDHALQFDSSKEEK</sequence>
<dbReference type="OrthoDB" id="9778740at2"/>
<dbReference type="FunFam" id="3.50.50.60:FF:000228">
    <property type="entry name" value="FAD-containing monooxygenase EthA"/>
    <property type="match status" value="1"/>
</dbReference>
<dbReference type="Gene3D" id="3.50.50.60">
    <property type="entry name" value="FAD/NAD(P)-binding domain"/>
    <property type="match status" value="3"/>
</dbReference>
<evidence type="ECO:0000313" key="9">
    <source>
        <dbReference type="EMBL" id="SMG13366.1"/>
    </source>
</evidence>
<accession>A0A1X7IG77</accession>
<keyword evidence="5" id="KW-0521">NADP</keyword>
<dbReference type="STRING" id="1028.SAMN05661096_00592"/>
<keyword evidence="10" id="KW-1185">Reference proteome</keyword>
<dbReference type="EMBL" id="FXAW01000001">
    <property type="protein sequence ID" value="SMG13366.1"/>
    <property type="molecule type" value="Genomic_DNA"/>
</dbReference>
<proteinExistence type="inferred from homology"/>
<dbReference type="Pfam" id="PF13738">
    <property type="entry name" value="Pyr_redox_3"/>
    <property type="match status" value="1"/>
</dbReference>
<evidence type="ECO:0000256" key="6">
    <source>
        <dbReference type="ARBA" id="ARBA00023002"/>
    </source>
</evidence>
<evidence type="ECO:0000256" key="1">
    <source>
        <dbReference type="ARBA" id="ARBA00001974"/>
    </source>
</evidence>
<name>A0A1X7IG77_9BACT</name>
<keyword evidence="7 9" id="KW-0503">Monooxygenase</keyword>
<keyword evidence="6" id="KW-0560">Oxidoreductase</keyword>
<keyword evidence="8" id="KW-0472">Membrane</keyword>
<feature type="transmembrane region" description="Helical" evidence="8">
    <location>
        <begin position="5"/>
        <end position="24"/>
    </location>
</feature>
<gene>
    <name evidence="9" type="ORF">SAMN05661096_00592</name>
</gene>
<evidence type="ECO:0000256" key="4">
    <source>
        <dbReference type="ARBA" id="ARBA00022827"/>
    </source>
</evidence>
<keyword evidence="8" id="KW-1133">Transmembrane helix</keyword>
<keyword evidence="3" id="KW-0285">Flavoprotein</keyword>
<organism evidence="9 10">
    <name type="scientific">Marivirga sericea</name>
    <dbReference type="NCBI Taxonomy" id="1028"/>
    <lineage>
        <taxon>Bacteria</taxon>
        <taxon>Pseudomonadati</taxon>
        <taxon>Bacteroidota</taxon>
        <taxon>Cytophagia</taxon>
        <taxon>Cytophagales</taxon>
        <taxon>Marivirgaceae</taxon>
        <taxon>Marivirga</taxon>
    </lineage>
</organism>
<reference evidence="10" key="1">
    <citation type="submission" date="2017-04" db="EMBL/GenBank/DDBJ databases">
        <authorList>
            <person name="Varghese N."/>
            <person name="Submissions S."/>
        </authorList>
    </citation>
    <scope>NUCLEOTIDE SEQUENCE [LARGE SCALE GENOMIC DNA]</scope>
    <source>
        <strain evidence="10">DSM 4125</strain>
    </source>
</reference>
<evidence type="ECO:0000313" key="10">
    <source>
        <dbReference type="Proteomes" id="UP000193804"/>
    </source>
</evidence>
<protein>
    <submittedName>
        <fullName evidence="9">Monooxygenase</fullName>
    </submittedName>
</protein>